<gene>
    <name evidence="4" type="ORF">L0M14_05275</name>
</gene>
<feature type="domain" description="Cadherin-like beta-sandwich-like" evidence="1">
    <location>
        <begin position="2275"/>
        <end position="2348"/>
    </location>
</feature>
<dbReference type="Pfam" id="PF12733">
    <property type="entry name" value="Cadherin-like"/>
    <property type="match status" value="2"/>
</dbReference>
<dbReference type="InterPro" id="IPR000408">
    <property type="entry name" value="Reg_chr_condens"/>
</dbReference>
<evidence type="ECO:0000259" key="3">
    <source>
        <dbReference type="Pfam" id="PF20578"/>
    </source>
</evidence>
<keyword evidence="5" id="KW-1185">Reference proteome</keyword>
<dbReference type="PRINTS" id="PR00633">
    <property type="entry name" value="RCCNDNSATION"/>
</dbReference>
<dbReference type="PROSITE" id="PS00626">
    <property type="entry name" value="RCC1_2"/>
    <property type="match status" value="1"/>
</dbReference>
<dbReference type="Gene3D" id="1.20.1270.90">
    <property type="entry name" value="AF1782-like"/>
    <property type="match status" value="3"/>
</dbReference>
<dbReference type="PROSITE" id="PS50012">
    <property type="entry name" value="RCC1_3"/>
    <property type="match status" value="4"/>
</dbReference>
<dbReference type="Pfam" id="PF00415">
    <property type="entry name" value="RCC1"/>
    <property type="match status" value="3"/>
</dbReference>
<sequence length="2500" mass="267040">MVSGGTSHALALKSDGSVWAWGDNTYSQLGDGTTEQSSSPKQVTYEDGTPLIDFVKVVAGGNHSMALRNDGTLWEWGGWSASNNMEVDIPYPQQVPLADPVKDMATTGYSCLALLEDGTVWGWGKNNWGQLATGSNEGDSSFYESPVQAVGPGGTGYLTDVVKLVSSDSLVAALTYDGKLYAWGNNYANYLALEDYTEDNWIVNVPTQITAFPEAVVDLEAGGNGLGAVLESGKVWATTDVFGNKKTQVFAGDSYYSFPEVTDGKQIAMGGSSIGVLTEAGKLWTCGVNGSVDNPTSSFILGNPDVGYQSIQAPVMGPNGDGYFSDGMYFNEGNNSAYVIRKDGTLWSWGSNQYGQLGIGVAGDGVTTNASKVPTAVTIDGEQFRLATSAVASLESISLNGVVVSGFTSDTKQYEVDLGSGTTSVTVAAVPTDSDSILTVNHASVSDNGSAEVALGAGTNTIGLEVTAPDGESKETYSVKINVGSHSEIPSKESPVQLYDDNSKVIDSANLPDGGSVLVETLPSNESQIMRTKYDGGIEKSMTFSYHKTVSVYPLSDTSGDLALVSNVTNGIELVKTDSDLTLDTPSTVTVTNDAEWTQKTAFKAKATSDGGVVIIGEATKVSSNWTMPYLVKLDADWNIEMETEFVISEDYPDKITDVVEDGSGGFVVTGTLSVGADSPSIMAVHLTSDGTMDNERSYVRDSYQEGQGIIRLEDGGYLLAGVSASNSSMSRNQGVWLLKLDSSLNLQWETFTESNGPVSVQSWTPLAEGGYAAAGMRDGVAALTVFNKDGYELWHVSDEGVKEWSHAQRTLDGGYLTGGTTTSGQAVYSKWSGPNLRLSHVQVDEEDKSVPVTVANPQEPDVISFDVPGSSSSVKVKPYLENTEMLLTADDEAIASGAPIDVSVPQGTDIKDVAFIIQTPDKRYTRSYTLELHVIPVNKEALSTIINQAQEFLDHAVVGTDAGQYPASAIDNLTAMLQSAKEVYDDPTSTPSTVDSTASMLEEELSSIPYEQYPYADKVFLASELRYASQMMAHGVQGTNPGNTPASAFAALQSAYNDAQAVMKNMVANQSSVDEVTEGLVNSIQSFQDALILPSPTYFEDFENDNGGFHTEGTISSWEYGTPDYENGPVSANSGSKAWGTNLSGNYLDNEDSYLVSGPIDASGTVVNKLLISASMWEQTESGYDYGYLDVSKDGGQTWDTVYKSTSDSEYSEGEEVEWEEELPPTTGTVSWKKHIFELDPSYAVSNLKLRFHLTSDGSVSEPGVYVDDVAVYVLKDTLESVLHMANDKLISMEEGTLPGQYRYGAVSLLQHAYSTAQQVNNDTGATEEHRAEQLNILQHSLHAAEGLKVSAPLASTVPNGSIVSYSGLKWIMLDNESGKMVSTESIGTSIWSEVGANSFNPAIQGSVAYQLNHPFLESLTNSDWIQDHAWDVTGLDGRIWNDTATVSAKVGLLSAQDYLQYGSVYPGGSGTLMPLENSWTLTPMSYTDSEDNQSVYQIDPYGYLSYSYRYSTKEMRPVIFVRTDLVQSAGTGTNEDPYTLTLDTDDLQVSRSSLLLPDWFKDINSGIDFEANTVSTDQILLPTQDADGVTITWNSSQPSMINPVTGEVQHPLPGESDAVVDLTATVGKQEAAHSLSFTLTVPALQDPIEHPITDMSIQNAQLSPAFDPDVHDYQISLSDTADVIVLRPSLNGNSTMTVSDATYTVSGLDYLIDTGSADSFRLEGQTPLGTKESYIFSLVRLKSQKSMLYFSVPNQKGTALIDNINHTVTAQVYHGVDLTSVMPVITVSDGAAYLPSAGTVLDFSSPVTYILTAQDGSSQQYQVTVTEAPDMSSAEVKPLGTEPVRNVPFGIQIYQAKDINGSLLTGSVHVVVDSTDLQEGVVFDGLVSFTDGEALLPITLSEAEAQTLTITLAGVSRPLFVTVNVQLPDADIVEADKTALVLSSILGSNADASHVTMNLELPTLGVFGSTINWSSDHRAIAADGTVTRPTSTNGDAIVHLTATFSKGMKKQQVVFEITVLSLEPVEYGTPVVVTSEEPIVFSGGVKLDLQSLNIPNGTTVTAEPVTPITTGTTLQQAGPVVKFTFQGMQTNPLPAPVNLQFAVDPGTDISKIGIFYYNEATGKWEYQRTIAESSNKVSAYVSHFSTYGVFTADQAAAPIANPESGAELQPGMSVTLATATDGAAIRYTLDGSEPTASSILYSNIQQPTAVAGSDLIVKAFAQKDGMIDSIVQTFTYSTASLSSNTRLGSIVVSTDSAQLNLLTVTSDGSAVPSLYTTTVPSVVSAVYVSAAAEYPGAHVDMYEDGQLISVNDAVYAVNLNVGVNRLQLVVTAENGDQQTYTLNVNRLGASNADITSMKYENVPLTQVGNLFTLRVGWDVDAVDLDVSLSDPHAYFTVTGATYGMDSIHMADLSFDPASNISAVNVTAQDGTVKTYSVQVVRTPEPTDAVLDGNHDGSIRIDDIVALVREQYDVDGNGFDANDVKYLLSRIQPKSVQKQ</sequence>
<feature type="domain" description="Atrophied bacterial Ig" evidence="3">
    <location>
        <begin position="1935"/>
        <end position="2023"/>
    </location>
</feature>
<dbReference type="InterPro" id="IPR059177">
    <property type="entry name" value="GH29D-like_dom"/>
</dbReference>
<reference evidence="4 5" key="1">
    <citation type="journal article" date="2024" name="Int. J. Syst. Evol. Microbiol.">
        <title>Paenibacillus hexagrammi sp. nov., a novel bacterium isolated from the gut content of Hexagrammos agrammus.</title>
        <authorList>
            <person name="Jung H.K."/>
            <person name="Kim D.G."/>
            <person name="Zin H."/>
            <person name="Park J."/>
            <person name="Jung H."/>
            <person name="Kim Y.O."/>
            <person name="Kong H.J."/>
            <person name="Kim J.W."/>
            <person name="Kim Y.S."/>
        </authorList>
    </citation>
    <scope>NUCLEOTIDE SEQUENCE [LARGE SCALE GENOMIC DNA]</scope>
    <source>
        <strain evidence="4 5">YPD9-1</strain>
    </source>
</reference>
<dbReference type="Gene3D" id="2.60.120.260">
    <property type="entry name" value="Galactose-binding domain-like"/>
    <property type="match status" value="1"/>
</dbReference>
<evidence type="ECO:0000259" key="2">
    <source>
        <dbReference type="Pfam" id="PF13290"/>
    </source>
</evidence>
<dbReference type="Pfam" id="PF13290">
    <property type="entry name" value="CHB_HEX_C_1"/>
    <property type="match status" value="1"/>
</dbReference>
<dbReference type="PANTHER" id="PTHR45982">
    <property type="entry name" value="REGULATOR OF CHROMOSOME CONDENSATION"/>
    <property type="match status" value="1"/>
</dbReference>
<dbReference type="Proteomes" id="UP001649230">
    <property type="component" value="Chromosome"/>
</dbReference>
<dbReference type="Pfam" id="PF20773">
    <property type="entry name" value="InhA-like_MAM"/>
    <property type="match status" value="1"/>
</dbReference>
<organism evidence="4 5">
    <name type="scientific">Paenibacillus hexagrammi</name>
    <dbReference type="NCBI Taxonomy" id="2908839"/>
    <lineage>
        <taxon>Bacteria</taxon>
        <taxon>Bacillati</taxon>
        <taxon>Bacillota</taxon>
        <taxon>Bacilli</taxon>
        <taxon>Bacillales</taxon>
        <taxon>Paenibacillaceae</taxon>
        <taxon>Paenibacillus</taxon>
    </lineage>
</organism>
<evidence type="ECO:0000313" key="5">
    <source>
        <dbReference type="Proteomes" id="UP001649230"/>
    </source>
</evidence>
<feature type="domain" description="Atrophied bacterial Ig" evidence="3">
    <location>
        <begin position="1575"/>
        <end position="1645"/>
    </location>
</feature>
<dbReference type="InterPro" id="IPR051553">
    <property type="entry name" value="Ran_GTPase-activating"/>
</dbReference>
<dbReference type="EMBL" id="CP090978">
    <property type="protein sequence ID" value="UJF34590.1"/>
    <property type="molecule type" value="Genomic_DNA"/>
</dbReference>
<name>A0ABY3SME7_9BACL</name>
<feature type="domain" description="GH29D-like beta-sandwich" evidence="2">
    <location>
        <begin position="2165"/>
        <end position="2235"/>
    </location>
</feature>
<protein>
    <submittedName>
        <fullName evidence="4">Cadherin-like beta sandwich domain-containing protein</fullName>
    </submittedName>
</protein>
<evidence type="ECO:0000313" key="4">
    <source>
        <dbReference type="EMBL" id="UJF34590.1"/>
    </source>
</evidence>
<dbReference type="Gene3D" id="2.130.10.30">
    <property type="entry name" value="Regulator of chromosome condensation 1/beta-lactamase-inhibitor protein II"/>
    <property type="match status" value="2"/>
</dbReference>
<accession>A0ABY3SME7</accession>
<dbReference type="PANTHER" id="PTHR45982:SF1">
    <property type="entry name" value="REGULATOR OF CHROMOSOME CONDENSATION"/>
    <property type="match status" value="1"/>
</dbReference>
<dbReference type="SUPFAM" id="SSF50985">
    <property type="entry name" value="RCC1/BLIP-II"/>
    <property type="match status" value="2"/>
</dbReference>
<dbReference type="Pfam" id="PF20578">
    <property type="entry name" value="aBig_2"/>
    <property type="match status" value="2"/>
</dbReference>
<dbReference type="InterPro" id="IPR025883">
    <property type="entry name" value="Cadherin-like_domain"/>
</dbReference>
<dbReference type="InterPro" id="IPR009091">
    <property type="entry name" value="RCC1/BLIP-II"/>
</dbReference>
<dbReference type="RefSeq" id="WP_235121164.1">
    <property type="nucleotide sequence ID" value="NZ_CP090978.1"/>
</dbReference>
<dbReference type="Gene3D" id="2.60.40.2340">
    <property type="match status" value="1"/>
</dbReference>
<proteinExistence type="predicted"/>
<feature type="domain" description="Cadherin-like beta-sandwich-like" evidence="1">
    <location>
        <begin position="396"/>
        <end position="482"/>
    </location>
</feature>
<evidence type="ECO:0000259" key="1">
    <source>
        <dbReference type="Pfam" id="PF12733"/>
    </source>
</evidence>
<dbReference type="InterPro" id="IPR046780">
    <property type="entry name" value="aBig_2"/>
</dbReference>